<organism evidence="2 3">
    <name type="scientific">Thioalkalivibrio halophilus</name>
    <dbReference type="NCBI Taxonomy" id="252474"/>
    <lineage>
        <taxon>Bacteria</taxon>
        <taxon>Pseudomonadati</taxon>
        <taxon>Pseudomonadota</taxon>
        <taxon>Gammaproteobacteria</taxon>
        <taxon>Chromatiales</taxon>
        <taxon>Ectothiorhodospiraceae</taxon>
        <taxon>Thioalkalivibrio</taxon>
    </lineage>
</organism>
<gene>
    <name evidence="2" type="ORF">B1A74_12515</name>
</gene>
<proteinExistence type="predicted"/>
<protein>
    <submittedName>
        <fullName evidence="2">Uncharacterized protein</fullName>
    </submittedName>
</protein>
<evidence type="ECO:0000313" key="3">
    <source>
        <dbReference type="Proteomes" id="UP000189177"/>
    </source>
</evidence>
<keyword evidence="3" id="KW-1185">Reference proteome</keyword>
<comment type="caution">
    <text evidence="2">The sequence shown here is derived from an EMBL/GenBank/DDBJ whole genome shotgun (WGS) entry which is preliminary data.</text>
</comment>
<accession>A0A1V2ZVS4</accession>
<name>A0A1V2ZVS4_9GAMM</name>
<evidence type="ECO:0000313" key="2">
    <source>
        <dbReference type="EMBL" id="OOC09155.1"/>
    </source>
</evidence>
<feature type="compositionally biased region" description="Basic and acidic residues" evidence="1">
    <location>
        <begin position="1"/>
        <end position="10"/>
    </location>
</feature>
<evidence type="ECO:0000256" key="1">
    <source>
        <dbReference type="SAM" id="MobiDB-lite"/>
    </source>
</evidence>
<dbReference type="STRING" id="252474.B1A74_12515"/>
<dbReference type="OrthoDB" id="5786039at2"/>
<reference evidence="2 3" key="1">
    <citation type="submission" date="2017-02" db="EMBL/GenBank/DDBJ databases">
        <title>Genomic diversity within the haloalkaliphilic genus Thioalkalivibrio.</title>
        <authorList>
            <person name="Ahn A.-C."/>
            <person name="Meier-Kolthoff J."/>
            <person name="Overmars L."/>
            <person name="Richter M."/>
            <person name="Woyke T."/>
            <person name="Sorokin D.Y."/>
            <person name="Muyzer G."/>
        </authorList>
    </citation>
    <scope>NUCLEOTIDE SEQUENCE [LARGE SCALE GENOMIC DNA]</scope>
    <source>
        <strain evidence="2 3">HL17</strain>
    </source>
</reference>
<feature type="region of interest" description="Disordered" evidence="1">
    <location>
        <begin position="1"/>
        <end position="20"/>
    </location>
</feature>
<dbReference type="EMBL" id="MUZR01000059">
    <property type="protein sequence ID" value="OOC09155.1"/>
    <property type="molecule type" value="Genomic_DNA"/>
</dbReference>
<sequence>MAPEKTKTPDTQEPGDGLTLHPEFVRIADGSRVVLLRESEFVQMLAALYQYEALRDYLGGDPLEDTQNE</sequence>
<dbReference type="Proteomes" id="UP000189177">
    <property type="component" value="Unassembled WGS sequence"/>
</dbReference>
<dbReference type="AlphaFoldDB" id="A0A1V2ZVS4"/>
<dbReference type="RefSeq" id="WP_018945679.1">
    <property type="nucleotide sequence ID" value="NZ_MUZR01000059.1"/>
</dbReference>